<evidence type="ECO:0000313" key="3">
    <source>
        <dbReference type="Proteomes" id="UP000578449"/>
    </source>
</evidence>
<proteinExistence type="predicted"/>
<feature type="compositionally biased region" description="Basic residues" evidence="1">
    <location>
        <begin position="77"/>
        <end position="94"/>
    </location>
</feature>
<dbReference type="EMBL" id="JACHGN010000005">
    <property type="protein sequence ID" value="MBB5132956.1"/>
    <property type="molecule type" value="Genomic_DNA"/>
</dbReference>
<gene>
    <name evidence="2" type="ORF">HNP84_002677</name>
</gene>
<protein>
    <submittedName>
        <fullName evidence="2">Uncharacterized protein</fullName>
    </submittedName>
</protein>
<dbReference type="Proteomes" id="UP000578449">
    <property type="component" value="Unassembled WGS sequence"/>
</dbReference>
<dbReference type="AlphaFoldDB" id="A0A840P387"/>
<feature type="region of interest" description="Disordered" evidence="1">
    <location>
        <begin position="47"/>
        <end position="108"/>
    </location>
</feature>
<comment type="caution">
    <text evidence="2">The sequence shown here is derived from an EMBL/GenBank/DDBJ whole genome shotgun (WGS) entry which is preliminary data.</text>
</comment>
<keyword evidence="3" id="KW-1185">Reference proteome</keyword>
<name>A0A840P387_9ACTN</name>
<reference evidence="2 3" key="1">
    <citation type="submission" date="2020-08" db="EMBL/GenBank/DDBJ databases">
        <title>Genomic Encyclopedia of Type Strains, Phase IV (KMG-IV): sequencing the most valuable type-strain genomes for metagenomic binning, comparative biology and taxonomic classification.</title>
        <authorList>
            <person name="Goeker M."/>
        </authorList>
    </citation>
    <scope>NUCLEOTIDE SEQUENCE [LARGE SCALE GENOMIC DNA]</scope>
    <source>
        <strain evidence="2 3">DSM 45615</strain>
    </source>
</reference>
<feature type="compositionally biased region" description="Polar residues" evidence="1">
    <location>
        <begin position="14"/>
        <end position="27"/>
    </location>
</feature>
<dbReference type="RefSeq" id="WP_221336210.1">
    <property type="nucleotide sequence ID" value="NZ_BAABIX010000005.1"/>
</dbReference>
<feature type="region of interest" description="Disordered" evidence="1">
    <location>
        <begin position="1"/>
        <end position="28"/>
    </location>
</feature>
<sequence length="108" mass="11106">MTGPATPEGEFATCGQNPVSGAPSETTLEAARHQARRVVAVTAALKARRADADPCRASATGMPRGSPGGDGIPLARLHMKVRPVTRPGGFRRRPPGSQAAEPVVTDPA</sequence>
<organism evidence="2 3">
    <name type="scientific">Thermocatellispora tengchongensis</name>
    <dbReference type="NCBI Taxonomy" id="1073253"/>
    <lineage>
        <taxon>Bacteria</taxon>
        <taxon>Bacillati</taxon>
        <taxon>Actinomycetota</taxon>
        <taxon>Actinomycetes</taxon>
        <taxon>Streptosporangiales</taxon>
        <taxon>Streptosporangiaceae</taxon>
        <taxon>Thermocatellispora</taxon>
    </lineage>
</organism>
<evidence type="ECO:0000256" key="1">
    <source>
        <dbReference type="SAM" id="MobiDB-lite"/>
    </source>
</evidence>
<evidence type="ECO:0000313" key="2">
    <source>
        <dbReference type="EMBL" id="MBB5132956.1"/>
    </source>
</evidence>
<accession>A0A840P387</accession>